<evidence type="ECO:0000259" key="2">
    <source>
        <dbReference type="SMART" id="SM00849"/>
    </source>
</evidence>
<dbReference type="InterPro" id="IPR001279">
    <property type="entry name" value="Metallo-B-lactamas"/>
</dbReference>
<dbReference type="InterPro" id="IPR050662">
    <property type="entry name" value="Sec-metab_biosynth-thioest"/>
</dbReference>
<feature type="region of interest" description="Disordered" evidence="1">
    <location>
        <begin position="291"/>
        <end position="310"/>
    </location>
</feature>
<dbReference type="Pfam" id="PF17778">
    <property type="entry name" value="WHD_BLACT"/>
    <property type="match status" value="1"/>
</dbReference>
<evidence type="ECO:0000256" key="1">
    <source>
        <dbReference type="SAM" id="MobiDB-lite"/>
    </source>
</evidence>
<evidence type="ECO:0000313" key="3">
    <source>
        <dbReference type="EMBL" id="SFO20478.1"/>
    </source>
</evidence>
<dbReference type="AlphaFoldDB" id="A0A1I5F9M8"/>
<protein>
    <submittedName>
        <fullName evidence="3">Glyoxylase, beta-lactamase superfamily II</fullName>
    </submittedName>
</protein>
<sequence>MHLPQGERPDFGHADMIGPDLRRILAPNPSPMTFWGTNTYLLGRRNLAVIDPGPDDPAHLAAILDALEPGQRISHIFVTHSHLDHSPLAAPLAAETGAPVLAYGDARAGRSPVMTALCETGEIGGGEGVDHGFAPDIALLDGQEIAGDGWHLKAHWTPGHFCNHLCFESGDEVFTGDLVMGWASSLVSPPDGDLTHFMASCARLKALASRRHLPGHGAPIDTPAARLDWLIGHRRGREAAILAALDQGARTATQIAHEIYTDTPAKLMPAAARNVLAHLIDLMQKSEAFPQGPLHADSRFARPTGNDAPG</sequence>
<evidence type="ECO:0000313" key="4">
    <source>
        <dbReference type="Proteomes" id="UP000198599"/>
    </source>
</evidence>
<dbReference type="Gene3D" id="3.60.15.10">
    <property type="entry name" value="Ribonuclease Z/Hydroxyacylglutathione hydrolase-like"/>
    <property type="match status" value="1"/>
</dbReference>
<dbReference type="STRING" id="1005928.SAMN04487859_1194"/>
<keyword evidence="4" id="KW-1185">Reference proteome</keyword>
<dbReference type="SMART" id="SM00849">
    <property type="entry name" value="Lactamase_B"/>
    <property type="match status" value="1"/>
</dbReference>
<reference evidence="4" key="1">
    <citation type="submission" date="2016-10" db="EMBL/GenBank/DDBJ databases">
        <authorList>
            <person name="Varghese N."/>
            <person name="Submissions S."/>
        </authorList>
    </citation>
    <scope>NUCLEOTIDE SEQUENCE [LARGE SCALE GENOMIC DNA]</scope>
    <source>
        <strain evidence="4">DSM 28463</strain>
    </source>
</reference>
<feature type="domain" description="Metallo-beta-lactamase" evidence="2">
    <location>
        <begin position="36"/>
        <end position="216"/>
    </location>
</feature>
<dbReference type="Pfam" id="PF00753">
    <property type="entry name" value="Lactamase_B"/>
    <property type="match status" value="1"/>
</dbReference>
<dbReference type="RefSeq" id="WP_092841021.1">
    <property type="nucleotide sequence ID" value="NZ_FOVP01000019.1"/>
</dbReference>
<dbReference type="InterPro" id="IPR036388">
    <property type="entry name" value="WH-like_DNA-bd_sf"/>
</dbReference>
<dbReference type="OrthoDB" id="9788263at2"/>
<dbReference type="Proteomes" id="UP000198599">
    <property type="component" value="Unassembled WGS sequence"/>
</dbReference>
<gene>
    <name evidence="3" type="ORF">SAMN04487859_1194</name>
</gene>
<organism evidence="3 4">
    <name type="scientific">Roseovarius lutimaris</name>
    <dbReference type="NCBI Taxonomy" id="1005928"/>
    <lineage>
        <taxon>Bacteria</taxon>
        <taxon>Pseudomonadati</taxon>
        <taxon>Pseudomonadota</taxon>
        <taxon>Alphaproteobacteria</taxon>
        <taxon>Rhodobacterales</taxon>
        <taxon>Roseobacteraceae</taxon>
        <taxon>Roseovarius</taxon>
    </lineage>
</organism>
<dbReference type="InterPro" id="IPR041516">
    <property type="entry name" value="LACTB2_WH"/>
</dbReference>
<dbReference type="CDD" id="cd16278">
    <property type="entry name" value="metallo-hydrolase-like_MBL-fold"/>
    <property type="match status" value="1"/>
</dbReference>
<dbReference type="PANTHER" id="PTHR23131">
    <property type="entry name" value="ENDORIBONUCLEASE LACTB2"/>
    <property type="match status" value="1"/>
</dbReference>
<name>A0A1I5F9M8_9RHOB</name>
<proteinExistence type="predicted"/>
<dbReference type="InterPro" id="IPR036866">
    <property type="entry name" value="RibonucZ/Hydroxyglut_hydro"/>
</dbReference>
<dbReference type="SUPFAM" id="SSF56281">
    <property type="entry name" value="Metallo-hydrolase/oxidoreductase"/>
    <property type="match status" value="1"/>
</dbReference>
<dbReference type="EMBL" id="FOVP01000019">
    <property type="protein sequence ID" value="SFO20478.1"/>
    <property type="molecule type" value="Genomic_DNA"/>
</dbReference>
<dbReference type="PANTHER" id="PTHR23131:SF0">
    <property type="entry name" value="ENDORIBONUCLEASE LACTB2"/>
    <property type="match status" value="1"/>
</dbReference>
<accession>A0A1I5F9M8</accession>
<dbReference type="Gene3D" id="1.10.10.10">
    <property type="entry name" value="Winged helix-like DNA-binding domain superfamily/Winged helix DNA-binding domain"/>
    <property type="match status" value="1"/>
</dbReference>